<dbReference type="OrthoDB" id="9885040at2"/>
<feature type="transmembrane region" description="Helical" evidence="1">
    <location>
        <begin position="21"/>
        <end position="40"/>
    </location>
</feature>
<comment type="caution">
    <text evidence="2">The sequence shown here is derived from an EMBL/GenBank/DDBJ whole genome shotgun (WGS) entry which is preliminary data.</text>
</comment>
<keyword evidence="1" id="KW-1133">Transmembrane helix</keyword>
<evidence type="ECO:0000313" key="3">
    <source>
        <dbReference type="Proteomes" id="UP000237819"/>
    </source>
</evidence>
<keyword evidence="1" id="KW-0812">Transmembrane</keyword>
<dbReference type="Proteomes" id="UP000237819">
    <property type="component" value="Unassembled WGS sequence"/>
</dbReference>
<evidence type="ECO:0000256" key="1">
    <source>
        <dbReference type="SAM" id="Phobius"/>
    </source>
</evidence>
<keyword evidence="1" id="KW-0472">Membrane</keyword>
<accession>A0A2S8GT88</accession>
<protein>
    <submittedName>
        <fullName evidence="2">Uncharacterized protein</fullName>
    </submittedName>
</protein>
<evidence type="ECO:0000313" key="2">
    <source>
        <dbReference type="EMBL" id="PQO47645.1"/>
    </source>
</evidence>
<reference evidence="2 3" key="1">
    <citation type="submission" date="2018-02" db="EMBL/GenBank/DDBJ databases">
        <title>Comparative genomes isolates from brazilian mangrove.</title>
        <authorList>
            <person name="Araujo J.E."/>
            <person name="Taketani R.G."/>
            <person name="Silva M.C.P."/>
            <person name="Loureco M.V."/>
            <person name="Andreote F.D."/>
        </authorList>
    </citation>
    <scope>NUCLEOTIDE SEQUENCE [LARGE SCALE GENOMIC DNA]</scope>
    <source>
        <strain evidence="2 3">Nap-Phe MGV</strain>
    </source>
</reference>
<organism evidence="2 3">
    <name type="scientific">Blastopirellula marina</name>
    <dbReference type="NCBI Taxonomy" id="124"/>
    <lineage>
        <taxon>Bacteria</taxon>
        <taxon>Pseudomonadati</taxon>
        <taxon>Planctomycetota</taxon>
        <taxon>Planctomycetia</taxon>
        <taxon>Pirellulales</taxon>
        <taxon>Pirellulaceae</taxon>
        <taxon>Blastopirellula</taxon>
    </lineage>
</organism>
<name>A0A2S8GT88_9BACT</name>
<dbReference type="EMBL" id="PUHZ01000004">
    <property type="protein sequence ID" value="PQO47645.1"/>
    <property type="molecule type" value="Genomic_DNA"/>
</dbReference>
<gene>
    <name evidence="2" type="ORF">C5Y93_03025</name>
</gene>
<sequence>MPEPDQNDARPRRRNWLSFRLTTQFLIVTVAAIIVAYPQLHRRWLFHQFTAYVDQDLRELSNEKQEAFGELAKNLLPEEEIEFGHSPENWFVWKVSTDNGERYVLFRGVPTRSIPDTCGAKLDLFNKHGFLVGRSSFYTGWRSDISDAALELDRLPGETLVRIHSVGAKHYYAFIDDEVALLRLEDYKGNQVPNDYHYPNMTIGPWPSLQTEQEWIDALNSSRPAVVLQALTWFAGEHRPADEPDQNFEMESLENAQHVAHVRSNPEAKAAVVRLLDHPIPWIADGARFALPRFEEASDKIKKAGSIP</sequence>
<dbReference type="AlphaFoldDB" id="A0A2S8GT88"/>
<proteinExistence type="predicted"/>
<dbReference type="RefSeq" id="WP_105333905.1">
    <property type="nucleotide sequence ID" value="NZ_PUHZ01000004.1"/>
</dbReference>